<dbReference type="InterPro" id="IPR050447">
    <property type="entry name" value="Erg6_SMT_methyltransf"/>
</dbReference>
<dbReference type="SUPFAM" id="SSF53335">
    <property type="entry name" value="S-adenosyl-L-methionine-dependent methyltransferases"/>
    <property type="match status" value="1"/>
</dbReference>
<feature type="non-terminal residue" evidence="5">
    <location>
        <position position="1"/>
    </location>
</feature>
<dbReference type="Gene3D" id="3.40.50.150">
    <property type="entry name" value="Vaccinia Virus protein VP39"/>
    <property type="match status" value="1"/>
</dbReference>
<evidence type="ECO:0000256" key="1">
    <source>
        <dbReference type="ARBA" id="ARBA00022679"/>
    </source>
</evidence>
<accession>A0A6A5VD22</accession>
<dbReference type="PROSITE" id="PS51685">
    <property type="entry name" value="SAM_MT_ERG6_SMT"/>
    <property type="match status" value="1"/>
</dbReference>
<dbReference type="InterPro" id="IPR030384">
    <property type="entry name" value="MeTrfase_SMT"/>
</dbReference>
<feature type="domain" description="SAM-dependent methyltransferase Erg6/SMT-type" evidence="4">
    <location>
        <begin position="1"/>
        <end position="232"/>
    </location>
</feature>
<dbReference type="GO" id="GO:0005783">
    <property type="term" value="C:endoplasmic reticulum"/>
    <property type="evidence" value="ECO:0007669"/>
    <property type="project" value="TreeGrafter"/>
</dbReference>
<sequence length="232" mass="25822">GQSFHFCRYPRGREPMTQAMARHEHYMAKALDIKPGMKVLDVGCGFGGPAKEIAAFTDCKVVGVNVNAHQIAVGKDFAKKEGVGEDVLEFVEADFMARALETHSFNVIYAIDATVHSPSLVGVYTEIHRVLKPGGRFGVYEWVMMADKFDTENKRHVYLRSGMERGNGIACIRISTEAKEAMKTAGFTVEVAEDLAEHEDPLPWWYFCDGATQHAHSVSDWFRVGKLSIVHA</sequence>
<gene>
    <name evidence="5" type="ORF">BU23DRAFT_460337</name>
</gene>
<keyword evidence="1 3" id="KW-0808">Transferase</keyword>
<dbReference type="InterPro" id="IPR025714">
    <property type="entry name" value="Methyltranfer_dom"/>
</dbReference>
<dbReference type="CDD" id="cd02440">
    <property type="entry name" value="AdoMet_MTases"/>
    <property type="match status" value="1"/>
</dbReference>
<comment type="similarity">
    <text evidence="2 3">Belongs to the class I-like SAM-binding methyltransferase superfamily. Erg6/SMT family.</text>
</comment>
<reference evidence="5" key="1">
    <citation type="journal article" date="2020" name="Stud. Mycol.">
        <title>101 Dothideomycetes genomes: a test case for predicting lifestyles and emergence of pathogens.</title>
        <authorList>
            <person name="Haridas S."/>
            <person name="Albert R."/>
            <person name="Binder M."/>
            <person name="Bloem J."/>
            <person name="Labutti K."/>
            <person name="Salamov A."/>
            <person name="Andreopoulos B."/>
            <person name="Baker S."/>
            <person name="Barry K."/>
            <person name="Bills G."/>
            <person name="Bluhm B."/>
            <person name="Cannon C."/>
            <person name="Castanera R."/>
            <person name="Culley D."/>
            <person name="Daum C."/>
            <person name="Ezra D."/>
            <person name="Gonzalez J."/>
            <person name="Henrissat B."/>
            <person name="Kuo A."/>
            <person name="Liang C."/>
            <person name="Lipzen A."/>
            <person name="Lutzoni F."/>
            <person name="Magnuson J."/>
            <person name="Mondo S."/>
            <person name="Nolan M."/>
            <person name="Ohm R."/>
            <person name="Pangilinan J."/>
            <person name="Park H.-J."/>
            <person name="Ramirez L."/>
            <person name="Alfaro M."/>
            <person name="Sun H."/>
            <person name="Tritt A."/>
            <person name="Yoshinaga Y."/>
            <person name="Zwiers L.-H."/>
            <person name="Turgeon B."/>
            <person name="Goodwin S."/>
            <person name="Spatafora J."/>
            <person name="Crous P."/>
            <person name="Grigoriev I."/>
        </authorList>
    </citation>
    <scope>NUCLEOTIDE SEQUENCE</scope>
    <source>
        <strain evidence="5">CBS 107.79</strain>
    </source>
</reference>
<evidence type="ECO:0000313" key="6">
    <source>
        <dbReference type="Proteomes" id="UP000800036"/>
    </source>
</evidence>
<dbReference type="Pfam" id="PF13847">
    <property type="entry name" value="Methyltransf_31"/>
    <property type="match status" value="1"/>
</dbReference>
<dbReference type="GO" id="GO:0032259">
    <property type="term" value="P:methylation"/>
    <property type="evidence" value="ECO:0007669"/>
    <property type="project" value="UniProtKB-KW"/>
</dbReference>
<dbReference type="GO" id="GO:0006696">
    <property type="term" value="P:ergosterol biosynthetic process"/>
    <property type="evidence" value="ECO:0007669"/>
    <property type="project" value="TreeGrafter"/>
</dbReference>
<dbReference type="AlphaFoldDB" id="A0A6A5VD22"/>
<protein>
    <submittedName>
        <fullName evidence="5">S-adenosyl-L-methionine-dependent methyltransferase</fullName>
    </submittedName>
</protein>
<dbReference type="GO" id="GO:0003838">
    <property type="term" value="F:sterol 24-C-methyltransferase activity"/>
    <property type="evidence" value="ECO:0007669"/>
    <property type="project" value="TreeGrafter"/>
</dbReference>
<keyword evidence="3 5" id="KW-0489">Methyltransferase</keyword>
<dbReference type="PANTHER" id="PTHR44068">
    <property type="entry name" value="ZGC:194242"/>
    <property type="match status" value="1"/>
</dbReference>
<dbReference type="EMBL" id="ML976673">
    <property type="protein sequence ID" value="KAF1974728.1"/>
    <property type="molecule type" value="Genomic_DNA"/>
</dbReference>
<dbReference type="Proteomes" id="UP000800036">
    <property type="component" value="Unassembled WGS sequence"/>
</dbReference>
<evidence type="ECO:0000256" key="3">
    <source>
        <dbReference type="PROSITE-ProRule" id="PRU01022"/>
    </source>
</evidence>
<evidence type="ECO:0000313" key="5">
    <source>
        <dbReference type="EMBL" id="KAF1974728.1"/>
    </source>
</evidence>
<evidence type="ECO:0000259" key="4">
    <source>
        <dbReference type="PROSITE" id="PS51685"/>
    </source>
</evidence>
<evidence type="ECO:0000256" key="2">
    <source>
        <dbReference type="ARBA" id="ARBA00038188"/>
    </source>
</evidence>
<keyword evidence="3" id="KW-0949">S-adenosyl-L-methionine</keyword>
<organism evidence="5 6">
    <name type="scientific">Bimuria novae-zelandiae CBS 107.79</name>
    <dbReference type="NCBI Taxonomy" id="1447943"/>
    <lineage>
        <taxon>Eukaryota</taxon>
        <taxon>Fungi</taxon>
        <taxon>Dikarya</taxon>
        <taxon>Ascomycota</taxon>
        <taxon>Pezizomycotina</taxon>
        <taxon>Dothideomycetes</taxon>
        <taxon>Pleosporomycetidae</taxon>
        <taxon>Pleosporales</taxon>
        <taxon>Massarineae</taxon>
        <taxon>Didymosphaeriaceae</taxon>
        <taxon>Bimuria</taxon>
    </lineage>
</organism>
<proteinExistence type="inferred from homology"/>
<keyword evidence="6" id="KW-1185">Reference proteome</keyword>
<dbReference type="InterPro" id="IPR029063">
    <property type="entry name" value="SAM-dependent_MTases_sf"/>
</dbReference>
<dbReference type="OrthoDB" id="540004at2759"/>
<dbReference type="PANTHER" id="PTHR44068:SF1">
    <property type="entry name" value="HYPOTHETICAL LOC100005854"/>
    <property type="match status" value="1"/>
</dbReference>
<name>A0A6A5VD22_9PLEO</name>